<comment type="caution">
    <text evidence="1">The sequence shown here is derived from an EMBL/GenBank/DDBJ whole genome shotgun (WGS) entry which is preliminary data.</text>
</comment>
<keyword evidence="2" id="KW-1185">Reference proteome</keyword>
<organism evidence="1 2">
    <name type="scientific">Gossypium australe</name>
    <dbReference type="NCBI Taxonomy" id="47621"/>
    <lineage>
        <taxon>Eukaryota</taxon>
        <taxon>Viridiplantae</taxon>
        <taxon>Streptophyta</taxon>
        <taxon>Embryophyta</taxon>
        <taxon>Tracheophyta</taxon>
        <taxon>Spermatophyta</taxon>
        <taxon>Magnoliopsida</taxon>
        <taxon>eudicotyledons</taxon>
        <taxon>Gunneridae</taxon>
        <taxon>Pentapetalae</taxon>
        <taxon>rosids</taxon>
        <taxon>malvids</taxon>
        <taxon>Malvales</taxon>
        <taxon>Malvaceae</taxon>
        <taxon>Malvoideae</taxon>
        <taxon>Gossypium</taxon>
    </lineage>
</organism>
<dbReference type="Proteomes" id="UP000325315">
    <property type="component" value="Unassembled WGS sequence"/>
</dbReference>
<sequence>MERIRKKFRFQNGIEVSTNGTRGGLCLGWKNEMDIRLMGYNENCIDVMVNNDGNRPEWRLTGFYGAPDVRDRADFWNLLRNLSHNSSKAWVVLGDFNEIISNQEKCGGRYREEKQMDAFQEALDYCVLTDLDAGTLGKGGILRQPTFKKDWIEEW</sequence>
<dbReference type="AlphaFoldDB" id="A0A5B6UU56"/>
<dbReference type="Gene3D" id="3.60.10.10">
    <property type="entry name" value="Endonuclease/exonuclease/phosphatase"/>
    <property type="match status" value="1"/>
</dbReference>
<evidence type="ECO:0000313" key="1">
    <source>
        <dbReference type="EMBL" id="KAA3460798.1"/>
    </source>
</evidence>
<dbReference type="InterPro" id="IPR036691">
    <property type="entry name" value="Endo/exonu/phosph_ase_sf"/>
</dbReference>
<protein>
    <submittedName>
        <fullName evidence="1">Exo_endo_phos domain-containing protein</fullName>
    </submittedName>
</protein>
<dbReference type="PANTHER" id="PTHR35218:SF9">
    <property type="entry name" value="ENDONUCLEASE_EXONUCLEASE_PHOSPHATASE DOMAIN-CONTAINING PROTEIN"/>
    <property type="match status" value="1"/>
</dbReference>
<proteinExistence type="predicted"/>
<gene>
    <name evidence="1" type="ORF">EPI10_027425</name>
</gene>
<accession>A0A5B6UU56</accession>
<evidence type="ECO:0000313" key="2">
    <source>
        <dbReference type="Proteomes" id="UP000325315"/>
    </source>
</evidence>
<reference evidence="2" key="1">
    <citation type="journal article" date="2019" name="Plant Biotechnol. J.">
        <title>Genome sequencing of the Australian wild diploid species Gossypium australe highlights disease resistance and delayed gland morphogenesis.</title>
        <authorList>
            <person name="Cai Y."/>
            <person name="Cai X."/>
            <person name="Wang Q."/>
            <person name="Wang P."/>
            <person name="Zhang Y."/>
            <person name="Cai C."/>
            <person name="Xu Y."/>
            <person name="Wang K."/>
            <person name="Zhou Z."/>
            <person name="Wang C."/>
            <person name="Geng S."/>
            <person name="Li B."/>
            <person name="Dong Q."/>
            <person name="Hou Y."/>
            <person name="Wang H."/>
            <person name="Ai P."/>
            <person name="Liu Z."/>
            <person name="Yi F."/>
            <person name="Sun M."/>
            <person name="An G."/>
            <person name="Cheng J."/>
            <person name="Zhang Y."/>
            <person name="Shi Q."/>
            <person name="Xie Y."/>
            <person name="Shi X."/>
            <person name="Chang Y."/>
            <person name="Huang F."/>
            <person name="Chen Y."/>
            <person name="Hong S."/>
            <person name="Mi L."/>
            <person name="Sun Q."/>
            <person name="Zhang L."/>
            <person name="Zhou B."/>
            <person name="Peng R."/>
            <person name="Zhang X."/>
            <person name="Liu F."/>
        </authorList>
    </citation>
    <scope>NUCLEOTIDE SEQUENCE [LARGE SCALE GENOMIC DNA]</scope>
    <source>
        <strain evidence="2">cv. PA1801</strain>
    </source>
</reference>
<name>A0A5B6UU56_9ROSI</name>
<dbReference type="OrthoDB" id="1750221at2759"/>
<dbReference type="PANTHER" id="PTHR35218">
    <property type="entry name" value="RNASE H DOMAIN-CONTAINING PROTEIN"/>
    <property type="match status" value="1"/>
</dbReference>
<dbReference type="SUPFAM" id="SSF56219">
    <property type="entry name" value="DNase I-like"/>
    <property type="match status" value="1"/>
</dbReference>
<dbReference type="EMBL" id="SMMG02000009">
    <property type="protein sequence ID" value="KAA3460798.1"/>
    <property type="molecule type" value="Genomic_DNA"/>
</dbReference>